<evidence type="ECO:0000259" key="3">
    <source>
        <dbReference type="Pfam" id="PF22422"/>
    </source>
</evidence>
<dbReference type="InterPro" id="IPR008928">
    <property type="entry name" value="6-hairpin_glycosidase_sf"/>
</dbReference>
<dbReference type="Pfam" id="PF03633">
    <property type="entry name" value="Glyco_hydro_65C"/>
    <property type="match status" value="1"/>
</dbReference>
<dbReference type="SUPFAM" id="SSF48208">
    <property type="entry name" value="Six-hairpin glycosidases"/>
    <property type="match status" value="1"/>
</dbReference>
<dbReference type="InterPro" id="IPR012341">
    <property type="entry name" value="6hp_glycosidase-like_sf"/>
</dbReference>
<dbReference type="RefSeq" id="XP_024719917.1">
    <property type="nucleotide sequence ID" value="XM_024865323.1"/>
</dbReference>
<feature type="signal peptide" evidence="1">
    <location>
        <begin position="1"/>
        <end position="20"/>
    </location>
</feature>
<dbReference type="InParanoid" id="A0A2T3AZ33"/>
<organism evidence="4 5">
    <name type="scientific">Amorphotheca resinae ATCC 22711</name>
    <dbReference type="NCBI Taxonomy" id="857342"/>
    <lineage>
        <taxon>Eukaryota</taxon>
        <taxon>Fungi</taxon>
        <taxon>Dikarya</taxon>
        <taxon>Ascomycota</taxon>
        <taxon>Pezizomycotina</taxon>
        <taxon>Leotiomycetes</taxon>
        <taxon>Helotiales</taxon>
        <taxon>Amorphothecaceae</taxon>
        <taxon>Amorphotheca</taxon>
    </lineage>
</organism>
<dbReference type="Pfam" id="PF22422">
    <property type="entry name" value="MGH1-like_GH"/>
    <property type="match status" value="1"/>
</dbReference>
<dbReference type="GeneID" id="36573404"/>
<name>A0A2T3AZ33_AMORE</name>
<feature type="chain" id="PRO_5015765684" evidence="1">
    <location>
        <begin position="21"/>
        <end position="846"/>
    </location>
</feature>
<dbReference type="AlphaFoldDB" id="A0A2T3AZ33"/>
<reference evidence="4 5" key="1">
    <citation type="journal article" date="2018" name="New Phytol.">
        <title>Comparative genomics and transcriptomics depict ericoid mycorrhizal fungi as versatile saprotrophs and plant mutualists.</title>
        <authorList>
            <person name="Martino E."/>
            <person name="Morin E."/>
            <person name="Grelet G.A."/>
            <person name="Kuo A."/>
            <person name="Kohler A."/>
            <person name="Daghino S."/>
            <person name="Barry K.W."/>
            <person name="Cichocki N."/>
            <person name="Clum A."/>
            <person name="Dockter R.B."/>
            <person name="Hainaut M."/>
            <person name="Kuo R.C."/>
            <person name="LaButti K."/>
            <person name="Lindahl B.D."/>
            <person name="Lindquist E.A."/>
            <person name="Lipzen A."/>
            <person name="Khouja H.R."/>
            <person name="Magnuson J."/>
            <person name="Murat C."/>
            <person name="Ohm R.A."/>
            <person name="Singer S.W."/>
            <person name="Spatafora J.W."/>
            <person name="Wang M."/>
            <person name="Veneault-Fourrey C."/>
            <person name="Henrissat B."/>
            <person name="Grigoriev I.V."/>
            <person name="Martin F.M."/>
            <person name="Perotto S."/>
        </authorList>
    </citation>
    <scope>NUCLEOTIDE SEQUENCE [LARGE SCALE GENOMIC DNA]</scope>
    <source>
        <strain evidence="4 5">ATCC 22711</strain>
    </source>
</reference>
<sequence length="846" mass="94774">MWEILLNLLLLTVLASRVNSQDPIRPYPLPDAYLSTTSILNHSSYIKTFDDPQWYLDNIPFIDLPDKSIQDVYYYRTSVIKRHLKFAHEGHGWLFTEFIHPVSWASKLQTIPDSAAHQIVEGRWLRDPRYTKDVISLYMRAGVEAISGISYTHYIHRAILEHAQATGDVSFLKAQLQGMIKTFNLWNVTVDSVTGLYHRTPLSDAQEYSLPGFLTGGPNGGPVEDWFSFENDFNTIWLGPETYRPNFNAYMVAGARAISEIAQLAGDASLAREWNETASTLYSKMLSMLWNDELQFWIDVVEGTNLQAIGRQLIGYFLYRLDVGTEDAFIRGLEAGLTDTSFLTEYGPTTLEQSNKYYTALKNITYCCLWQGQSWPFSTSMYLGTLARIARENRSTIITPGLFQQAFDTYTRTNYKDGNPYTAECHYPTIDMWSGDTTNHSEHYLHSTYIDNFFTNLVGIIPTLEDRLEIRPLVPDNWTYFAIENLPYHGSLFSILWDQNGGHYTNFEHKKGLSIYSNGSLLHNQATLSPLNVTLFDGSETAARLAAQPTYQNILINPNAPWGLPNISSDYTFSSNGDISPYEAWKMIDGLLWYDTTPDNRWTNNQSETPFNTISVTLPRPRQMNSISLAIYDDTARGGVIACPHGIIIHDRNGSVLASRNPWTSCTPNALNTILFNSDTTNNTNTTTASSDLSIETDYLSITLLNALYYSVAVSEIQIWVPSSPGPRYEAEDALLGTFIGSFEGRKTGLNCTIEKNGVRFGKGGWAEIADVKMRGAEGGMGKLTVVGGGTGKLNVQMNFLGNRTVSFNGRVGNVTLEEVPFLEGGNVVTMFQVEGEPFVDAIIVG</sequence>
<keyword evidence="1" id="KW-0732">Signal</keyword>
<accession>A0A2T3AZ33</accession>
<dbReference type="Proteomes" id="UP000241818">
    <property type="component" value="Unassembled WGS sequence"/>
</dbReference>
<dbReference type="InterPro" id="IPR005194">
    <property type="entry name" value="Glyco_hydro_65_C"/>
</dbReference>
<dbReference type="STRING" id="857342.A0A2T3AZ33"/>
<evidence type="ECO:0000259" key="2">
    <source>
        <dbReference type="Pfam" id="PF03633"/>
    </source>
</evidence>
<dbReference type="Gene3D" id="1.50.10.10">
    <property type="match status" value="1"/>
</dbReference>
<dbReference type="GO" id="GO:0003824">
    <property type="term" value="F:catalytic activity"/>
    <property type="evidence" value="ECO:0007669"/>
    <property type="project" value="UniProtKB-ARBA"/>
</dbReference>
<dbReference type="EMBL" id="KZ679013">
    <property type="protein sequence ID" value="PSS15318.1"/>
    <property type="molecule type" value="Genomic_DNA"/>
</dbReference>
<evidence type="ECO:0000256" key="1">
    <source>
        <dbReference type="SAM" id="SignalP"/>
    </source>
</evidence>
<evidence type="ECO:0000313" key="4">
    <source>
        <dbReference type="EMBL" id="PSS15318.1"/>
    </source>
</evidence>
<evidence type="ECO:0000313" key="5">
    <source>
        <dbReference type="Proteomes" id="UP000241818"/>
    </source>
</evidence>
<feature type="domain" description="Glycoside hydrolase family 65 C-terminal" evidence="2">
    <location>
        <begin position="465"/>
        <end position="519"/>
    </location>
</feature>
<dbReference type="InterPro" id="IPR054491">
    <property type="entry name" value="MGH1-like_GH"/>
</dbReference>
<dbReference type="Gene3D" id="2.60.120.260">
    <property type="entry name" value="Galactose-binding domain-like"/>
    <property type="match status" value="1"/>
</dbReference>
<protein>
    <submittedName>
        <fullName evidence="4">Uncharacterized protein</fullName>
    </submittedName>
</protein>
<dbReference type="GO" id="GO:0005975">
    <property type="term" value="P:carbohydrate metabolic process"/>
    <property type="evidence" value="ECO:0007669"/>
    <property type="project" value="InterPro"/>
</dbReference>
<keyword evidence="5" id="KW-1185">Reference proteome</keyword>
<proteinExistence type="predicted"/>
<dbReference type="OrthoDB" id="5382128at2759"/>
<feature type="domain" description="Mannosylglycerate hydrolase MGH1-like glycoside hydrolase" evidence="3">
    <location>
        <begin position="109"/>
        <end position="447"/>
    </location>
</feature>
<gene>
    <name evidence="4" type="ORF">M430DRAFT_259680</name>
</gene>